<dbReference type="InterPro" id="IPR016181">
    <property type="entry name" value="Acyl_CoA_acyltransferase"/>
</dbReference>
<name>A0AAU7CPC7_9BACT</name>
<dbReference type="InterPro" id="IPR000182">
    <property type="entry name" value="GNAT_dom"/>
</dbReference>
<dbReference type="AlphaFoldDB" id="A0AAU7CPC7"/>
<dbReference type="EMBL" id="CP155447">
    <property type="protein sequence ID" value="XBH06945.1"/>
    <property type="molecule type" value="Genomic_DNA"/>
</dbReference>
<sequence length="169" mass="18924">MSGNSPSLLIRAGLPADRDTIVDFNERLAHETEGKSLDRAVLSAGISSALADPERLRYWVAQPSSAAPVVGQAAITREWSDWRNGWIWWFQSVYVVPEARGQGVFRALYQQIRAEALAIPDVIGLRLYVEQENHRAQQTYLAMGMRTSGYQVFEEIWSDRFAKAPGTLG</sequence>
<dbReference type="RefSeq" id="WP_406699793.1">
    <property type="nucleotide sequence ID" value="NZ_CP155447.1"/>
</dbReference>
<dbReference type="GO" id="GO:0016747">
    <property type="term" value="F:acyltransferase activity, transferring groups other than amino-acyl groups"/>
    <property type="evidence" value="ECO:0007669"/>
    <property type="project" value="InterPro"/>
</dbReference>
<dbReference type="CDD" id="cd04301">
    <property type="entry name" value="NAT_SF"/>
    <property type="match status" value="1"/>
</dbReference>
<organism evidence="2">
    <name type="scientific">Singulisphaera sp. Ch08</name>
    <dbReference type="NCBI Taxonomy" id="3120278"/>
    <lineage>
        <taxon>Bacteria</taxon>
        <taxon>Pseudomonadati</taxon>
        <taxon>Planctomycetota</taxon>
        <taxon>Planctomycetia</taxon>
        <taxon>Isosphaerales</taxon>
        <taxon>Isosphaeraceae</taxon>
        <taxon>Singulisphaera</taxon>
    </lineage>
</organism>
<accession>A0AAU7CPC7</accession>
<proteinExistence type="predicted"/>
<dbReference type="Pfam" id="PF00583">
    <property type="entry name" value="Acetyltransf_1"/>
    <property type="match status" value="1"/>
</dbReference>
<evidence type="ECO:0000259" key="1">
    <source>
        <dbReference type="PROSITE" id="PS51186"/>
    </source>
</evidence>
<evidence type="ECO:0000313" key="2">
    <source>
        <dbReference type="EMBL" id="XBH06945.1"/>
    </source>
</evidence>
<reference evidence="2" key="1">
    <citation type="submission" date="2024-05" db="EMBL/GenBank/DDBJ databases">
        <title>Planctomycetes of the genus Singulisphaera possess chitinolytic capabilities.</title>
        <authorList>
            <person name="Ivanova A."/>
        </authorList>
    </citation>
    <scope>NUCLEOTIDE SEQUENCE</scope>
    <source>
        <strain evidence="2">Ch08T</strain>
    </source>
</reference>
<protein>
    <submittedName>
        <fullName evidence="2">GNAT family N-acetyltransferase</fullName>
    </submittedName>
</protein>
<dbReference type="PROSITE" id="PS51186">
    <property type="entry name" value="GNAT"/>
    <property type="match status" value="1"/>
</dbReference>
<gene>
    <name evidence="2" type="ORF">V5E97_13150</name>
</gene>
<dbReference type="Gene3D" id="3.40.630.30">
    <property type="match status" value="1"/>
</dbReference>
<dbReference type="SUPFAM" id="SSF55729">
    <property type="entry name" value="Acyl-CoA N-acyltransferases (Nat)"/>
    <property type="match status" value="1"/>
</dbReference>
<feature type="domain" description="N-acetyltransferase" evidence="1">
    <location>
        <begin position="8"/>
        <end position="166"/>
    </location>
</feature>